<comment type="similarity">
    <text evidence="2">Belongs to the janus family.</text>
</comment>
<dbReference type="InterPro" id="IPR007702">
    <property type="entry name" value="Janus"/>
</dbReference>
<dbReference type="EMBL" id="BEYU01000109">
    <property type="protein sequence ID" value="GBG31909.1"/>
    <property type="molecule type" value="Genomic_DNA"/>
</dbReference>
<feature type="compositionally biased region" description="Acidic residues" evidence="7">
    <location>
        <begin position="108"/>
        <end position="163"/>
    </location>
</feature>
<dbReference type="PANTHER" id="PTHR12258">
    <property type="entry name" value="JANUS-A/JANUS-B"/>
    <property type="match status" value="1"/>
</dbReference>
<dbReference type="GO" id="GO:0005829">
    <property type="term" value="C:cytosol"/>
    <property type="evidence" value="ECO:0007669"/>
    <property type="project" value="TreeGrafter"/>
</dbReference>
<name>A0A2R5GNN2_9STRA</name>
<evidence type="ECO:0000256" key="1">
    <source>
        <dbReference type="ARBA" id="ARBA00002508"/>
    </source>
</evidence>
<dbReference type="AlphaFoldDB" id="A0A2R5GNN2"/>
<sequence>MRKGVIRPRQFQQPARADSGSGGGSRAYANGKDGKGSGGAPRKLALGLVAFLALVVVYFVMGGDAGDDDAMTAAQQAVRPGGAGPAAVMDPEDADIVHGAFRGGLANNEDDEDEDEDDEGEETDDEDTQEHDDEDEATNTDDEDDEDTEDSAVEDEDSEDEDAPLAAGNAFDDIPDLEQQRSAEIAEEDAARAKLGQEQLPAFTGPDDKRLTIDAYFSNLNKKTVNISPSGSFKFVLVHAKDKNGDGAYIVQGCSHRSKTCKHPDAARTVRHSLAKYGLSGTVLGGGRITRHHLKHSERAGLISIFGYSRTYGHCDDCNKKVCDFVAAAYPEYLVRYSNQGYLESDESRIKSSFIKCS</sequence>
<keyword evidence="3" id="KW-0221">Differentiation</keyword>
<evidence type="ECO:0000256" key="7">
    <source>
        <dbReference type="SAM" id="MobiDB-lite"/>
    </source>
</evidence>
<dbReference type="GO" id="GO:0101006">
    <property type="term" value="F:protein histidine phosphatase activity"/>
    <property type="evidence" value="ECO:0007669"/>
    <property type="project" value="TreeGrafter"/>
</dbReference>
<protein>
    <submittedName>
        <fullName evidence="9">Sex-regulated protein janus-A</fullName>
    </submittedName>
</protein>
<keyword evidence="8" id="KW-0812">Transmembrane</keyword>
<dbReference type="OrthoDB" id="10249612at2759"/>
<evidence type="ECO:0000313" key="10">
    <source>
        <dbReference type="Proteomes" id="UP000241890"/>
    </source>
</evidence>
<reference evidence="9 10" key="1">
    <citation type="submission" date="2017-12" db="EMBL/GenBank/DDBJ databases">
        <title>Sequencing, de novo assembly and annotation of complete genome of a new Thraustochytrid species, strain FCC1311.</title>
        <authorList>
            <person name="Sedici K."/>
            <person name="Godart F."/>
            <person name="Aiese Cigliano R."/>
            <person name="Sanseverino W."/>
            <person name="Barakat M."/>
            <person name="Ortet P."/>
            <person name="Marechal E."/>
            <person name="Cagnac O."/>
            <person name="Amato A."/>
        </authorList>
    </citation>
    <scope>NUCLEOTIDE SEQUENCE [LARGE SCALE GENOMIC DNA]</scope>
</reference>
<dbReference type="SUPFAM" id="SSF143724">
    <property type="entry name" value="PHP14-like"/>
    <property type="match status" value="1"/>
</dbReference>
<dbReference type="GO" id="GO:0007548">
    <property type="term" value="P:sex differentiation"/>
    <property type="evidence" value="ECO:0007669"/>
    <property type="project" value="UniProtKB-KW"/>
</dbReference>
<feature type="transmembrane region" description="Helical" evidence="8">
    <location>
        <begin position="44"/>
        <end position="61"/>
    </location>
</feature>
<dbReference type="InterPro" id="IPR038596">
    <property type="entry name" value="Janus_sf"/>
</dbReference>
<accession>A0A2R5GNN2</accession>
<evidence type="ECO:0000256" key="3">
    <source>
        <dbReference type="ARBA" id="ARBA00022782"/>
    </source>
</evidence>
<evidence type="ECO:0000256" key="5">
    <source>
        <dbReference type="PIRSR" id="PIRSR607702-1"/>
    </source>
</evidence>
<dbReference type="PANTHER" id="PTHR12258:SF5">
    <property type="entry name" value="BCDNA.GH02250-RELATED"/>
    <property type="match status" value="1"/>
</dbReference>
<feature type="binding site" evidence="6">
    <location>
        <position position="234"/>
    </location>
    <ligand>
        <name>substrate</name>
    </ligand>
</feature>
<evidence type="ECO:0000256" key="4">
    <source>
        <dbReference type="ARBA" id="ARBA00022928"/>
    </source>
</evidence>
<dbReference type="Proteomes" id="UP000241890">
    <property type="component" value="Unassembled WGS sequence"/>
</dbReference>
<dbReference type="InParanoid" id="A0A2R5GNN2"/>
<dbReference type="Gene3D" id="3.50.20.20">
    <property type="entry name" value="Janus/Ocnus"/>
    <property type="match status" value="1"/>
</dbReference>
<dbReference type="Pfam" id="PF05005">
    <property type="entry name" value="Ocnus"/>
    <property type="match status" value="1"/>
</dbReference>
<keyword evidence="4" id="KW-0726">Sexual differentiation</keyword>
<evidence type="ECO:0000313" key="9">
    <source>
        <dbReference type="EMBL" id="GBG31909.1"/>
    </source>
</evidence>
<keyword evidence="10" id="KW-1185">Reference proteome</keyword>
<comment type="function">
    <text evidence="1">JanA and janB regulate somatic sex differentiation.</text>
</comment>
<organism evidence="9 10">
    <name type="scientific">Hondaea fermentalgiana</name>
    <dbReference type="NCBI Taxonomy" id="2315210"/>
    <lineage>
        <taxon>Eukaryota</taxon>
        <taxon>Sar</taxon>
        <taxon>Stramenopiles</taxon>
        <taxon>Bigyra</taxon>
        <taxon>Labyrinthulomycetes</taxon>
        <taxon>Thraustochytrida</taxon>
        <taxon>Thraustochytriidae</taxon>
        <taxon>Hondaea</taxon>
    </lineage>
</organism>
<feature type="region of interest" description="Disordered" evidence="7">
    <location>
        <begin position="103"/>
        <end position="172"/>
    </location>
</feature>
<keyword evidence="8" id="KW-0472">Membrane</keyword>
<feature type="region of interest" description="Disordered" evidence="7">
    <location>
        <begin position="1"/>
        <end position="39"/>
    </location>
</feature>
<dbReference type="GO" id="GO:0030154">
    <property type="term" value="P:cell differentiation"/>
    <property type="evidence" value="ECO:0007669"/>
    <property type="project" value="UniProtKB-KW"/>
</dbReference>
<keyword evidence="8" id="KW-1133">Transmembrane helix</keyword>
<gene>
    <name evidence="9" type="ORF">FCC1311_081342</name>
</gene>
<proteinExistence type="inferred from homology"/>
<evidence type="ECO:0000256" key="8">
    <source>
        <dbReference type="SAM" id="Phobius"/>
    </source>
</evidence>
<feature type="active site" description="Proton acceptor" evidence="5">
    <location>
        <position position="263"/>
    </location>
</feature>
<comment type="caution">
    <text evidence="9">The sequence shown here is derived from an EMBL/GenBank/DDBJ whole genome shotgun (WGS) entry which is preliminary data.</text>
</comment>
<evidence type="ECO:0000256" key="6">
    <source>
        <dbReference type="PIRSR" id="PIRSR607702-2"/>
    </source>
</evidence>
<evidence type="ECO:0000256" key="2">
    <source>
        <dbReference type="ARBA" id="ARBA00010971"/>
    </source>
</evidence>